<feature type="domain" description="HTH gntR-type" evidence="4">
    <location>
        <begin position="10"/>
        <end position="77"/>
    </location>
</feature>
<dbReference type="GO" id="GO:0003677">
    <property type="term" value="F:DNA binding"/>
    <property type="evidence" value="ECO:0007669"/>
    <property type="project" value="UniProtKB-KW"/>
</dbReference>
<proteinExistence type="predicted"/>
<dbReference type="RefSeq" id="WP_228352890.1">
    <property type="nucleotide sequence ID" value="NZ_JACEGA010000001.1"/>
</dbReference>
<evidence type="ECO:0000256" key="1">
    <source>
        <dbReference type="ARBA" id="ARBA00023015"/>
    </source>
</evidence>
<dbReference type="Pfam" id="PF07729">
    <property type="entry name" value="FCD"/>
    <property type="match status" value="1"/>
</dbReference>
<keyword evidence="2" id="KW-0238">DNA-binding</keyword>
<dbReference type="PANTHER" id="PTHR43537">
    <property type="entry name" value="TRANSCRIPTIONAL REGULATOR, GNTR FAMILY"/>
    <property type="match status" value="1"/>
</dbReference>
<dbReference type="SUPFAM" id="SSF48008">
    <property type="entry name" value="GntR ligand-binding domain-like"/>
    <property type="match status" value="1"/>
</dbReference>
<dbReference type="PROSITE" id="PS50949">
    <property type="entry name" value="HTH_GNTR"/>
    <property type="match status" value="1"/>
</dbReference>
<dbReference type="SUPFAM" id="SSF46785">
    <property type="entry name" value="Winged helix' DNA-binding domain"/>
    <property type="match status" value="1"/>
</dbReference>
<keyword evidence="1" id="KW-0805">Transcription regulation</keyword>
<evidence type="ECO:0000256" key="3">
    <source>
        <dbReference type="ARBA" id="ARBA00023163"/>
    </source>
</evidence>
<organism evidence="5 6">
    <name type="scientific">Variimorphobacter saccharofermentans</name>
    <dbReference type="NCBI Taxonomy" id="2755051"/>
    <lineage>
        <taxon>Bacteria</taxon>
        <taxon>Bacillati</taxon>
        <taxon>Bacillota</taxon>
        <taxon>Clostridia</taxon>
        <taxon>Lachnospirales</taxon>
        <taxon>Lachnospiraceae</taxon>
        <taxon>Variimorphobacter</taxon>
    </lineage>
</organism>
<dbReference type="GO" id="GO:0003700">
    <property type="term" value="F:DNA-binding transcription factor activity"/>
    <property type="evidence" value="ECO:0007669"/>
    <property type="project" value="InterPro"/>
</dbReference>
<dbReference type="Gene3D" id="1.20.120.530">
    <property type="entry name" value="GntR ligand-binding domain-like"/>
    <property type="match status" value="1"/>
</dbReference>
<dbReference type="InterPro" id="IPR036388">
    <property type="entry name" value="WH-like_DNA-bd_sf"/>
</dbReference>
<name>A0A839K3F1_9FIRM</name>
<accession>A0A839K3F1</accession>
<dbReference type="InterPro" id="IPR000524">
    <property type="entry name" value="Tscrpt_reg_HTH_GntR"/>
</dbReference>
<evidence type="ECO:0000313" key="5">
    <source>
        <dbReference type="EMBL" id="MBB2183211.1"/>
    </source>
</evidence>
<dbReference type="SMART" id="SM00895">
    <property type="entry name" value="FCD"/>
    <property type="match status" value="1"/>
</dbReference>
<dbReference type="Pfam" id="PF00392">
    <property type="entry name" value="GntR"/>
    <property type="match status" value="1"/>
</dbReference>
<reference evidence="5 6" key="1">
    <citation type="submission" date="2020-07" db="EMBL/GenBank/DDBJ databases">
        <title>Characterization and genome sequencing of isolate MD1, a novel member within the family Lachnospiraceae.</title>
        <authorList>
            <person name="Rettenmaier R."/>
            <person name="Di Bello L."/>
            <person name="Zinser C."/>
            <person name="Scheitz K."/>
            <person name="Liebl W."/>
            <person name="Zverlov V."/>
        </authorList>
    </citation>
    <scope>NUCLEOTIDE SEQUENCE [LARGE SCALE GENOMIC DNA]</scope>
    <source>
        <strain evidence="5 6">MD1</strain>
    </source>
</reference>
<dbReference type="CDD" id="cd07377">
    <property type="entry name" value="WHTH_GntR"/>
    <property type="match status" value="1"/>
</dbReference>
<evidence type="ECO:0000256" key="2">
    <source>
        <dbReference type="ARBA" id="ARBA00023125"/>
    </source>
</evidence>
<dbReference type="InterPro" id="IPR008920">
    <property type="entry name" value="TF_FadR/GntR_C"/>
</dbReference>
<comment type="caution">
    <text evidence="5">The sequence shown here is derived from an EMBL/GenBank/DDBJ whole genome shotgun (WGS) entry which is preliminary data.</text>
</comment>
<evidence type="ECO:0000313" key="6">
    <source>
        <dbReference type="Proteomes" id="UP000574276"/>
    </source>
</evidence>
<protein>
    <submittedName>
        <fullName evidence="5">GntR family transcriptional regulator</fullName>
    </submittedName>
</protein>
<dbReference type="SMART" id="SM00345">
    <property type="entry name" value="HTH_GNTR"/>
    <property type="match status" value="1"/>
</dbReference>
<dbReference type="AlphaFoldDB" id="A0A839K3F1"/>
<dbReference type="EMBL" id="JACEGA010000001">
    <property type="protein sequence ID" value="MBB2183211.1"/>
    <property type="molecule type" value="Genomic_DNA"/>
</dbReference>
<dbReference type="Proteomes" id="UP000574276">
    <property type="component" value="Unassembled WGS sequence"/>
</dbReference>
<dbReference type="InterPro" id="IPR036390">
    <property type="entry name" value="WH_DNA-bd_sf"/>
</dbReference>
<dbReference type="Gene3D" id="1.10.10.10">
    <property type="entry name" value="Winged helix-like DNA-binding domain superfamily/Winged helix DNA-binding domain"/>
    <property type="match status" value="1"/>
</dbReference>
<dbReference type="InterPro" id="IPR011711">
    <property type="entry name" value="GntR_C"/>
</dbReference>
<sequence length="225" mass="26639">MLVTKINTKETAREYALRVIRNNIISLELAPGTPVSENELAKELGISRTPVREALLELSKVHLVEVYPQRGCVISLIDWNIVEEAVFMRRVLEKAVIENLCEVITEEDIMELEQNVQLQEFYLNNSMQQKIFELDNEFHFKLYSMCNKERIFHIMEGFMAHFDRVRTLSLVTVKEIKIVNDHRMIINTIKERNKEQVDAVIEKHLSRYKLDYSEMIEKYPDFFQK</sequence>
<dbReference type="PANTHER" id="PTHR43537:SF45">
    <property type="entry name" value="GNTR FAMILY REGULATORY PROTEIN"/>
    <property type="match status" value="1"/>
</dbReference>
<gene>
    <name evidence="5" type="ORF">H0486_10000</name>
</gene>
<keyword evidence="3" id="KW-0804">Transcription</keyword>
<evidence type="ECO:0000259" key="4">
    <source>
        <dbReference type="PROSITE" id="PS50949"/>
    </source>
</evidence>
<dbReference type="PRINTS" id="PR00035">
    <property type="entry name" value="HTHGNTR"/>
</dbReference>
<keyword evidence="6" id="KW-1185">Reference proteome</keyword>